<protein>
    <submittedName>
        <fullName evidence="1">Uncharacterized protein</fullName>
    </submittedName>
</protein>
<dbReference type="EMBL" id="CM023477">
    <property type="protein sequence ID" value="KAH7937148.1"/>
    <property type="molecule type" value="Genomic_DNA"/>
</dbReference>
<evidence type="ECO:0000313" key="2">
    <source>
        <dbReference type="Proteomes" id="UP000821865"/>
    </source>
</evidence>
<comment type="caution">
    <text evidence="1">The sequence shown here is derived from an EMBL/GenBank/DDBJ whole genome shotgun (WGS) entry which is preliminary data.</text>
</comment>
<accession>A0ACB8C891</accession>
<keyword evidence="2" id="KW-1185">Reference proteome</keyword>
<organism evidence="1 2">
    <name type="scientific">Dermacentor silvarum</name>
    <name type="common">Tick</name>
    <dbReference type="NCBI Taxonomy" id="543639"/>
    <lineage>
        <taxon>Eukaryota</taxon>
        <taxon>Metazoa</taxon>
        <taxon>Ecdysozoa</taxon>
        <taxon>Arthropoda</taxon>
        <taxon>Chelicerata</taxon>
        <taxon>Arachnida</taxon>
        <taxon>Acari</taxon>
        <taxon>Parasitiformes</taxon>
        <taxon>Ixodida</taxon>
        <taxon>Ixodoidea</taxon>
        <taxon>Ixodidae</taxon>
        <taxon>Rhipicephalinae</taxon>
        <taxon>Dermacentor</taxon>
    </lineage>
</organism>
<evidence type="ECO:0000313" key="1">
    <source>
        <dbReference type="EMBL" id="KAH7937148.1"/>
    </source>
</evidence>
<gene>
    <name evidence="1" type="ORF">HPB49_008170</name>
</gene>
<sequence>MRSPKLYEHLRKQSIMILPGRSCLQKYLQRFKGGFGLNTKVFAALSEKTKSMDTFSRHGGLLVDEIKLSEHLNVKAAGNIEGFVDLGDHTASDHKGVLADHGMVVLFQPYTGSWTQILGVFASKGNLKAATLAKIIVECTVLAEQAGLYVDSVTCDGASWNRSMWRILHVDVANY</sequence>
<name>A0ACB8C891_DERSI</name>
<dbReference type="Proteomes" id="UP000821865">
    <property type="component" value="Chromosome 8"/>
</dbReference>
<proteinExistence type="predicted"/>
<reference evidence="1" key="1">
    <citation type="submission" date="2020-05" db="EMBL/GenBank/DDBJ databases">
        <title>Large-scale comparative analyses of tick genomes elucidate their genetic diversity and vector capacities.</title>
        <authorList>
            <person name="Jia N."/>
            <person name="Wang J."/>
            <person name="Shi W."/>
            <person name="Du L."/>
            <person name="Sun Y."/>
            <person name="Zhan W."/>
            <person name="Jiang J."/>
            <person name="Wang Q."/>
            <person name="Zhang B."/>
            <person name="Ji P."/>
            <person name="Sakyi L.B."/>
            <person name="Cui X."/>
            <person name="Yuan T."/>
            <person name="Jiang B."/>
            <person name="Yang W."/>
            <person name="Lam T.T.-Y."/>
            <person name="Chang Q."/>
            <person name="Ding S."/>
            <person name="Wang X."/>
            <person name="Zhu J."/>
            <person name="Ruan X."/>
            <person name="Zhao L."/>
            <person name="Wei J."/>
            <person name="Que T."/>
            <person name="Du C."/>
            <person name="Cheng J."/>
            <person name="Dai P."/>
            <person name="Han X."/>
            <person name="Huang E."/>
            <person name="Gao Y."/>
            <person name="Liu J."/>
            <person name="Shao H."/>
            <person name="Ye R."/>
            <person name="Li L."/>
            <person name="Wei W."/>
            <person name="Wang X."/>
            <person name="Wang C."/>
            <person name="Yang T."/>
            <person name="Huo Q."/>
            <person name="Li W."/>
            <person name="Guo W."/>
            <person name="Chen H."/>
            <person name="Zhou L."/>
            <person name="Ni X."/>
            <person name="Tian J."/>
            <person name="Zhou Y."/>
            <person name="Sheng Y."/>
            <person name="Liu T."/>
            <person name="Pan Y."/>
            <person name="Xia L."/>
            <person name="Li J."/>
            <person name="Zhao F."/>
            <person name="Cao W."/>
        </authorList>
    </citation>
    <scope>NUCLEOTIDE SEQUENCE</scope>
    <source>
        <strain evidence="1">Dsil-2018</strain>
    </source>
</reference>